<reference evidence="2 3" key="1">
    <citation type="submission" date="2020-08" db="EMBL/GenBank/DDBJ databases">
        <title>Sequencing the genomes of 1000 actinobacteria strains.</title>
        <authorList>
            <person name="Klenk H.-P."/>
        </authorList>
    </citation>
    <scope>NUCLEOTIDE SEQUENCE [LARGE SCALE GENOMIC DNA]</scope>
    <source>
        <strain evidence="2 3">DSM 102030</strain>
    </source>
</reference>
<gene>
    <name evidence="2" type="ORF">F4561_006050</name>
</gene>
<keyword evidence="1" id="KW-0472">Membrane</keyword>
<evidence type="ECO:0000313" key="3">
    <source>
        <dbReference type="Proteomes" id="UP000523007"/>
    </source>
</evidence>
<protein>
    <submittedName>
        <fullName evidence="2">Uncharacterized protein</fullName>
    </submittedName>
</protein>
<name>A0A7W7RPE9_9ACTN</name>
<keyword evidence="1" id="KW-0812">Transmembrane</keyword>
<keyword evidence="1" id="KW-1133">Transmembrane helix</keyword>
<feature type="transmembrane region" description="Helical" evidence="1">
    <location>
        <begin position="88"/>
        <end position="106"/>
    </location>
</feature>
<proteinExistence type="predicted"/>
<keyword evidence="3" id="KW-1185">Reference proteome</keyword>
<dbReference type="EMBL" id="JACHJT010000002">
    <property type="protein sequence ID" value="MBB4935156.1"/>
    <property type="molecule type" value="Genomic_DNA"/>
</dbReference>
<dbReference type="RefSeq" id="WP_184584923.1">
    <property type="nucleotide sequence ID" value="NZ_JACHJT010000002.1"/>
</dbReference>
<feature type="transmembrane region" description="Helical" evidence="1">
    <location>
        <begin position="56"/>
        <end position="76"/>
    </location>
</feature>
<sequence>MSDENDRESRGSGVQNQINMPYARAGGDVVGQKNKIKTTNIYPSGRYKGLLPITKTLLGLFILDAVFFVYGLLAYTGDPGDSGDLKRALIALFLGLVTVGVLIRWLRRKLLG</sequence>
<evidence type="ECO:0000313" key="2">
    <source>
        <dbReference type="EMBL" id="MBB4935156.1"/>
    </source>
</evidence>
<dbReference type="Proteomes" id="UP000523007">
    <property type="component" value="Unassembled WGS sequence"/>
</dbReference>
<dbReference type="AlphaFoldDB" id="A0A7W7RPE9"/>
<evidence type="ECO:0000256" key="1">
    <source>
        <dbReference type="SAM" id="Phobius"/>
    </source>
</evidence>
<organism evidence="2 3">
    <name type="scientific">Lipingzhangella halophila</name>
    <dbReference type="NCBI Taxonomy" id="1783352"/>
    <lineage>
        <taxon>Bacteria</taxon>
        <taxon>Bacillati</taxon>
        <taxon>Actinomycetota</taxon>
        <taxon>Actinomycetes</taxon>
        <taxon>Streptosporangiales</taxon>
        <taxon>Nocardiopsidaceae</taxon>
        <taxon>Lipingzhangella</taxon>
    </lineage>
</organism>
<accession>A0A7W7RPE9</accession>
<comment type="caution">
    <text evidence="2">The sequence shown here is derived from an EMBL/GenBank/DDBJ whole genome shotgun (WGS) entry which is preliminary data.</text>
</comment>